<dbReference type="PROSITE" id="PS51820">
    <property type="entry name" value="PA14"/>
    <property type="match status" value="4"/>
</dbReference>
<dbReference type="SUPFAM" id="SSF56988">
    <property type="entry name" value="Anthrax protective antigen"/>
    <property type="match status" value="4"/>
</dbReference>
<dbReference type="Gene3D" id="3.40.50.1110">
    <property type="entry name" value="SGNH hydrolase"/>
    <property type="match status" value="1"/>
</dbReference>
<dbReference type="EMBL" id="MGAL01000001">
    <property type="protein sequence ID" value="OGK49314.1"/>
    <property type="molecule type" value="Genomic_DNA"/>
</dbReference>
<dbReference type="Pfam" id="PF13472">
    <property type="entry name" value="Lipase_GDSL_2"/>
    <property type="match status" value="1"/>
</dbReference>
<gene>
    <name evidence="3" type="ORF">A3A93_06725</name>
</gene>
<dbReference type="SUPFAM" id="SSF52266">
    <property type="entry name" value="SGNH hydrolase"/>
    <property type="match status" value="1"/>
</dbReference>
<feature type="domain" description="PA14" evidence="2">
    <location>
        <begin position="361"/>
        <end position="496"/>
    </location>
</feature>
<feature type="domain" description="PA14" evidence="2">
    <location>
        <begin position="507"/>
        <end position="643"/>
    </location>
</feature>
<feature type="domain" description="PA14" evidence="2">
    <location>
        <begin position="22"/>
        <end position="159"/>
    </location>
</feature>
<sequence>MKTVILFILSVLFLFIVPPHSFAANDFTAEYFDNMTLSGTPVLTRSEAEVNYNWGSGSLDASIPNDRFSARWTATFHSQTEKFVFTVTADDGVRLFVDDQIVIDQWKDQPPTIYQASVDLSEGDHNLKMEYYENGGGATAKLNWQTQQPTTNEGIRIMPLGDSITDGYDIPGGYRIELENLIPNSNFVGSLQNGPGELVDKDHEGHIGWRIDQLQSDIVSWLQSSNPEMILLMIGTNDMIGNYDVANAPQRLSNLIDTISQTSPNADILVASITPLANGEMQQRANVYNDSIVGIVQQKRDAGKKVHYVDMHTVITVSDLPDGIHPSANGYTKMAQKWKSAIDTIQNGTTPEPPQNPPPLEGDGPFTVRYFNNMKVEGTPALVRYETQVNNDWGQGSPHPSVNSDFFSADWAATQVFDQGIYEFVVTADDGIRLFIDNELVIDQWKDQAPTTYTISRELDGEVNILMQYYEKQWGAVAKLSWQKTEANQEVEENEEEPVEEEPEIEVPISYYNAEYFNNMDLAGTPVLTRVESILYNDWGSSSPHQDVQSDNFSARWTYKDNFSNSAYRFTVTADDGVRLKVDGLTVIDQWKDQAPTTYNIDLNLVAGEHTVVMEYYERAWGAVAKLSIEKVATPTPPDVTEGSFFVEYFNNSNLIGVPIHSEAKFVLNNDWGSGAPHSSVNKDYFSVRASKSANYTAGNYRFTVTADDGVRVKVDGVTVINKWIDQAPTKYMYDLVLSEGSHTVEIDYYEKEWGAVLKFNEEKLL</sequence>
<protein>
    <recommendedName>
        <fullName evidence="2">PA14 domain-containing protein</fullName>
    </recommendedName>
</protein>
<dbReference type="PANTHER" id="PTHR30383">
    <property type="entry name" value="THIOESTERASE 1/PROTEASE 1/LYSOPHOSPHOLIPASE L1"/>
    <property type="match status" value="1"/>
</dbReference>
<dbReference type="InterPro" id="IPR036514">
    <property type="entry name" value="SGNH_hydro_sf"/>
</dbReference>
<reference evidence="3 4" key="1">
    <citation type="journal article" date="2016" name="Nat. Commun.">
        <title>Thousands of microbial genomes shed light on interconnected biogeochemical processes in an aquifer system.</title>
        <authorList>
            <person name="Anantharaman K."/>
            <person name="Brown C.T."/>
            <person name="Hug L.A."/>
            <person name="Sharon I."/>
            <person name="Castelle C.J."/>
            <person name="Probst A.J."/>
            <person name="Thomas B.C."/>
            <person name="Singh A."/>
            <person name="Wilkins M.J."/>
            <person name="Karaoz U."/>
            <person name="Brodie E.L."/>
            <person name="Williams K.H."/>
            <person name="Hubbard S.S."/>
            <person name="Banfield J.F."/>
        </authorList>
    </citation>
    <scope>NUCLEOTIDE SEQUENCE [LARGE SCALE GENOMIC DNA]</scope>
</reference>
<dbReference type="InterPro" id="IPR011658">
    <property type="entry name" value="PA14_dom"/>
</dbReference>
<feature type="signal peptide" evidence="1">
    <location>
        <begin position="1"/>
        <end position="23"/>
    </location>
</feature>
<evidence type="ECO:0000259" key="2">
    <source>
        <dbReference type="PROSITE" id="PS51820"/>
    </source>
</evidence>
<dbReference type="InterPro" id="IPR013830">
    <property type="entry name" value="SGNH_hydro"/>
</dbReference>
<dbReference type="STRING" id="1802061.A3A93_06725"/>
<dbReference type="Proteomes" id="UP000177141">
    <property type="component" value="Unassembled WGS sequence"/>
</dbReference>
<dbReference type="InterPro" id="IPR037524">
    <property type="entry name" value="PA14/GLEYA"/>
</dbReference>
<dbReference type="Gene3D" id="3.90.182.10">
    <property type="entry name" value="Toxin - Anthrax Protective Antigen,domain 1"/>
    <property type="match status" value="4"/>
</dbReference>
<proteinExistence type="predicted"/>
<accession>A0A1F7J141</accession>
<organism evidence="3 4">
    <name type="scientific">Candidatus Roizmanbacteria bacterium RIFCSPLOWO2_01_FULL_38_12</name>
    <dbReference type="NCBI Taxonomy" id="1802061"/>
    <lineage>
        <taxon>Bacteria</taxon>
        <taxon>Candidatus Roizmaniibacteriota</taxon>
    </lineage>
</organism>
<dbReference type="AlphaFoldDB" id="A0A1F7J141"/>
<name>A0A1F7J141_9BACT</name>
<dbReference type="Pfam" id="PF07691">
    <property type="entry name" value="PA14"/>
    <property type="match status" value="4"/>
</dbReference>
<dbReference type="GO" id="GO:0004622">
    <property type="term" value="F:phosphatidylcholine lysophospholipase activity"/>
    <property type="evidence" value="ECO:0007669"/>
    <property type="project" value="TreeGrafter"/>
</dbReference>
<keyword evidence="1" id="KW-0732">Signal</keyword>
<evidence type="ECO:0000256" key="1">
    <source>
        <dbReference type="SAM" id="SignalP"/>
    </source>
</evidence>
<dbReference type="SMART" id="SM00758">
    <property type="entry name" value="PA14"/>
    <property type="match status" value="4"/>
</dbReference>
<feature type="domain" description="PA14" evidence="2">
    <location>
        <begin position="640"/>
        <end position="766"/>
    </location>
</feature>
<dbReference type="PANTHER" id="PTHR30383:SF5">
    <property type="entry name" value="SGNH HYDROLASE-TYPE ESTERASE DOMAIN-CONTAINING PROTEIN"/>
    <property type="match status" value="1"/>
</dbReference>
<evidence type="ECO:0000313" key="3">
    <source>
        <dbReference type="EMBL" id="OGK49314.1"/>
    </source>
</evidence>
<feature type="chain" id="PRO_5009529394" description="PA14 domain-containing protein" evidence="1">
    <location>
        <begin position="24"/>
        <end position="766"/>
    </location>
</feature>
<evidence type="ECO:0000313" key="4">
    <source>
        <dbReference type="Proteomes" id="UP000177141"/>
    </source>
</evidence>
<dbReference type="CDD" id="cd01833">
    <property type="entry name" value="XynB_like"/>
    <property type="match status" value="1"/>
</dbReference>
<comment type="caution">
    <text evidence="3">The sequence shown here is derived from an EMBL/GenBank/DDBJ whole genome shotgun (WGS) entry which is preliminary data.</text>
</comment>
<dbReference type="InterPro" id="IPR051532">
    <property type="entry name" value="Ester_Hydrolysis_Enzymes"/>
</dbReference>